<protein>
    <submittedName>
        <fullName evidence="1">Uncharacterized protein</fullName>
    </submittedName>
</protein>
<accession>A0ACB7SXJ0</accession>
<organism evidence="1 2">
    <name type="scientific">Hyalomma asiaticum</name>
    <name type="common">Tick</name>
    <dbReference type="NCBI Taxonomy" id="266040"/>
    <lineage>
        <taxon>Eukaryota</taxon>
        <taxon>Metazoa</taxon>
        <taxon>Ecdysozoa</taxon>
        <taxon>Arthropoda</taxon>
        <taxon>Chelicerata</taxon>
        <taxon>Arachnida</taxon>
        <taxon>Acari</taxon>
        <taxon>Parasitiformes</taxon>
        <taxon>Ixodida</taxon>
        <taxon>Ixodoidea</taxon>
        <taxon>Ixodidae</taxon>
        <taxon>Hyalomminae</taxon>
        <taxon>Hyalomma</taxon>
    </lineage>
</organism>
<dbReference type="Proteomes" id="UP000821845">
    <property type="component" value="Chromosome 2"/>
</dbReference>
<proteinExistence type="predicted"/>
<reference evidence="1" key="1">
    <citation type="submission" date="2020-05" db="EMBL/GenBank/DDBJ databases">
        <title>Large-scale comparative analyses of tick genomes elucidate their genetic diversity and vector capacities.</title>
        <authorList>
            <person name="Jia N."/>
            <person name="Wang J."/>
            <person name="Shi W."/>
            <person name="Du L."/>
            <person name="Sun Y."/>
            <person name="Zhan W."/>
            <person name="Jiang J."/>
            <person name="Wang Q."/>
            <person name="Zhang B."/>
            <person name="Ji P."/>
            <person name="Sakyi L.B."/>
            <person name="Cui X."/>
            <person name="Yuan T."/>
            <person name="Jiang B."/>
            <person name="Yang W."/>
            <person name="Lam T.T.-Y."/>
            <person name="Chang Q."/>
            <person name="Ding S."/>
            <person name="Wang X."/>
            <person name="Zhu J."/>
            <person name="Ruan X."/>
            <person name="Zhao L."/>
            <person name="Wei J."/>
            <person name="Que T."/>
            <person name="Du C."/>
            <person name="Cheng J."/>
            <person name="Dai P."/>
            <person name="Han X."/>
            <person name="Huang E."/>
            <person name="Gao Y."/>
            <person name="Liu J."/>
            <person name="Shao H."/>
            <person name="Ye R."/>
            <person name="Li L."/>
            <person name="Wei W."/>
            <person name="Wang X."/>
            <person name="Wang C."/>
            <person name="Yang T."/>
            <person name="Huo Q."/>
            <person name="Li W."/>
            <person name="Guo W."/>
            <person name="Chen H."/>
            <person name="Zhou L."/>
            <person name="Ni X."/>
            <person name="Tian J."/>
            <person name="Zhou Y."/>
            <person name="Sheng Y."/>
            <person name="Liu T."/>
            <person name="Pan Y."/>
            <person name="Xia L."/>
            <person name="Li J."/>
            <person name="Zhao F."/>
            <person name="Cao W."/>
        </authorList>
    </citation>
    <scope>NUCLEOTIDE SEQUENCE</scope>
    <source>
        <strain evidence="1">Hyas-2018</strain>
    </source>
</reference>
<evidence type="ECO:0000313" key="1">
    <source>
        <dbReference type="EMBL" id="KAH6939350.1"/>
    </source>
</evidence>
<name>A0ACB7SXJ0_HYAAI</name>
<keyword evidence="2" id="KW-1185">Reference proteome</keyword>
<dbReference type="EMBL" id="CM023482">
    <property type="protein sequence ID" value="KAH6939350.1"/>
    <property type="molecule type" value="Genomic_DNA"/>
</dbReference>
<evidence type="ECO:0000313" key="2">
    <source>
        <dbReference type="Proteomes" id="UP000821845"/>
    </source>
</evidence>
<sequence length="226" mass="25561">MSRQPSSVTYNSNGSQLHLHDCVLGTLQRCRDLRQLGSTCGPKEDEVRCRRQLQVAAFLVLCNAAATFGNLAPPVGPRKMKYDVADSFKVLQSFQSAVAIEDSDNDTMFNCWTAERTAIDSDARTATYTAHFPKIQKVIPFYVKAEHNSPRFTYTLDDDTAIKEGVVYYTDYENCLVKDLEFHGHQCVLWVKKELKNAVPQICLDYYADICGVGVFEYNEDLCKDN</sequence>
<comment type="caution">
    <text evidence="1">The sequence shown here is derived from an EMBL/GenBank/DDBJ whole genome shotgun (WGS) entry which is preliminary data.</text>
</comment>
<gene>
    <name evidence="1" type="ORF">HPB50_017404</name>
</gene>